<dbReference type="Pfam" id="PF03734">
    <property type="entry name" value="YkuD"/>
    <property type="match status" value="1"/>
</dbReference>
<dbReference type="InterPro" id="IPR036365">
    <property type="entry name" value="PGBD-like_sf"/>
</dbReference>
<dbReference type="Gene3D" id="1.10.101.10">
    <property type="entry name" value="PGBD-like superfamily/PGBD"/>
    <property type="match status" value="1"/>
</dbReference>
<dbReference type="InterPro" id="IPR002477">
    <property type="entry name" value="Peptidoglycan-bd-like"/>
</dbReference>
<dbReference type="SUPFAM" id="SSF141523">
    <property type="entry name" value="L,D-transpeptidase catalytic domain-like"/>
    <property type="match status" value="1"/>
</dbReference>
<evidence type="ECO:0000256" key="4">
    <source>
        <dbReference type="ARBA" id="ARBA00022960"/>
    </source>
</evidence>
<dbReference type="InterPro" id="IPR036366">
    <property type="entry name" value="PGBDSf"/>
</dbReference>
<reference evidence="9" key="1">
    <citation type="submission" date="2023-07" db="EMBL/GenBank/DDBJ databases">
        <authorList>
            <person name="Kim M."/>
        </authorList>
    </citation>
    <scope>NUCLEOTIDE SEQUENCE</scope>
    <source>
        <strain evidence="9">BIUV-7</strain>
    </source>
</reference>
<dbReference type="InterPro" id="IPR038063">
    <property type="entry name" value="Transpep_catalytic_dom"/>
</dbReference>
<keyword evidence="3" id="KW-0808">Transferase</keyword>
<comment type="similarity">
    <text evidence="2">Belongs to the YkuD family.</text>
</comment>
<dbReference type="EMBL" id="JAUOTP010000001">
    <property type="protein sequence ID" value="MDO6412910.1"/>
    <property type="molecule type" value="Genomic_DNA"/>
</dbReference>
<accession>A0ABT8Y3M5</accession>
<evidence type="ECO:0000313" key="9">
    <source>
        <dbReference type="EMBL" id="MDO6412910.1"/>
    </source>
</evidence>
<dbReference type="InterPro" id="IPR005490">
    <property type="entry name" value="LD_TPept_cat_dom"/>
</dbReference>
<feature type="active site" description="Proton donor/acceptor" evidence="7">
    <location>
        <position position="270"/>
    </location>
</feature>
<evidence type="ECO:0000259" key="8">
    <source>
        <dbReference type="PROSITE" id="PS52029"/>
    </source>
</evidence>
<dbReference type="SUPFAM" id="SSF47090">
    <property type="entry name" value="PGBD-like"/>
    <property type="match status" value="1"/>
</dbReference>
<proteinExistence type="inferred from homology"/>
<evidence type="ECO:0000256" key="6">
    <source>
        <dbReference type="ARBA" id="ARBA00023316"/>
    </source>
</evidence>
<protein>
    <submittedName>
        <fullName evidence="9">L,D-transpeptidase family protein</fullName>
    </submittedName>
</protein>
<evidence type="ECO:0000256" key="3">
    <source>
        <dbReference type="ARBA" id="ARBA00022679"/>
    </source>
</evidence>
<organism evidence="9 10">
    <name type="scientific">Sphingomonas natans</name>
    <dbReference type="NCBI Taxonomy" id="3063330"/>
    <lineage>
        <taxon>Bacteria</taxon>
        <taxon>Pseudomonadati</taxon>
        <taxon>Pseudomonadota</taxon>
        <taxon>Alphaproteobacteria</taxon>
        <taxon>Sphingomonadales</taxon>
        <taxon>Sphingomonadaceae</taxon>
        <taxon>Sphingomonas</taxon>
    </lineage>
</organism>
<evidence type="ECO:0000256" key="7">
    <source>
        <dbReference type="PROSITE-ProRule" id="PRU01373"/>
    </source>
</evidence>
<dbReference type="PROSITE" id="PS52029">
    <property type="entry name" value="LD_TPASE"/>
    <property type="match status" value="1"/>
</dbReference>
<dbReference type="RefSeq" id="WP_303539242.1">
    <property type="nucleotide sequence ID" value="NZ_JAUOTP010000001.1"/>
</dbReference>
<keyword evidence="5 7" id="KW-0573">Peptidoglycan synthesis</keyword>
<dbReference type="InterPro" id="IPR050979">
    <property type="entry name" value="LD-transpeptidase"/>
</dbReference>
<name>A0ABT8Y3M5_9SPHN</name>
<dbReference type="PANTHER" id="PTHR30582:SF30">
    <property type="entry name" value="BLR4375 PROTEIN"/>
    <property type="match status" value="1"/>
</dbReference>
<dbReference type="CDD" id="cd16913">
    <property type="entry name" value="YkuD_like"/>
    <property type="match status" value="1"/>
</dbReference>
<feature type="domain" description="L,D-TPase catalytic" evidence="8">
    <location>
        <begin position="177"/>
        <end position="310"/>
    </location>
</feature>
<sequence>MAATGAPPSPETLRIQVLLDRLGFGPGVLDGHSGLSLAKALKGFQSANDLPESGKPDEATMKLLDTHKDVSATAEIVLNDSNLSGPFVGPIPKKESDQAKLPAMGYADPMEALAERYHTTPALLVSLNSPTTKLVMGAKIKVPNVVPGSGAYPEQLKPEWKATLASLSVSADQPKAAKLVVDKSDGVLRAYDDAGKLIAQFPVTTGSQHDPLPIGTWKVQGTSYLPPYHYNPKLFWDAGGNEKAAVLKPGPNGPVGVVWMDLDKPHYGIHGTPVPENIGRTASHGCIRLTNWDAARLSLMVKPGTPAVFQP</sequence>
<keyword evidence="6 7" id="KW-0961">Cell wall biogenesis/degradation</keyword>
<gene>
    <name evidence="9" type="ORF">Q4F19_00800</name>
</gene>
<evidence type="ECO:0000313" key="10">
    <source>
        <dbReference type="Proteomes" id="UP001169764"/>
    </source>
</evidence>
<comment type="pathway">
    <text evidence="1 7">Cell wall biogenesis; peptidoglycan biosynthesis.</text>
</comment>
<evidence type="ECO:0000256" key="5">
    <source>
        <dbReference type="ARBA" id="ARBA00022984"/>
    </source>
</evidence>
<dbReference type="PANTHER" id="PTHR30582">
    <property type="entry name" value="L,D-TRANSPEPTIDASE"/>
    <property type="match status" value="1"/>
</dbReference>
<evidence type="ECO:0000256" key="1">
    <source>
        <dbReference type="ARBA" id="ARBA00004752"/>
    </source>
</evidence>
<dbReference type="Pfam" id="PF01471">
    <property type="entry name" value="PG_binding_1"/>
    <property type="match status" value="1"/>
</dbReference>
<keyword evidence="10" id="KW-1185">Reference proteome</keyword>
<feature type="active site" description="Nucleophile" evidence="7">
    <location>
        <position position="286"/>
    </location>
</feature>
<comment type="caution">
    <text evidence="9">The sequence shown here is derived from an EMBL/GenBank/DDBJ whole genome shotgun (WGS) entry which is preliminary data.</text>
</comment>
<evidence type="ECO:0000256" key="2">
    <source>
        <dbReference type="ARBA" id="ARBA00005992"/>
    </source>
</evidence>
<keyword evidence="4 7" id="KW-0133">Cell shape</keyword>
<dbReference type="Gene3D" id="2.40.440.10">
    <property type="entry name" value="L,D-transpeptidase catalytic domain-like"/>
    <property type="match status" value="1"/>
</dbReference>
<dbReference type="Proteomes" id="UP001169764">
    <property type="component" value="Unassembled WGS sequence"/>
</dbReference>